<accession>Q2S1X2</accession>
<dbReference type="EMBL" id="CP000159">
    <property type="protein sequence ID" value="ABC45920.1"/>
    <property type="molecule type" value="Genomic_DNA"/>
</dbReference>
<dbReference type="Pfam" id="PF01370">
    <property type="entry name" value="Epimerase"/>
    <property type="match status" value="1"/>
</dbReference>
<dbReference type="STRING" id="309807.SRU_1690"/>
<keyword evidence="4" id="KW-1185">Reference proteome</keyword>
<evidence type="ECO:0000256" key="1">
    <source>
        <dbReference type="SAM" id="MobiDB-lite"/>
    </source>
</evidence>
<feature type="domain" description="NAD-dependent epimerase/dehydratase" evidence="2">
    <location>
        <begin position="98"/>
        <end position="211"/>
    </location>
</feature>
<dbReference type="PANTHER" id="PTHR12126:SF16">
    <property type="entry name" value="MIOREX COMPLEX COMPONENT 2"/>
    <property type="match status" value="1"/>
</dbReference>
<dbReference type="PANTHER" id="PTHR12126">
    <property type="entry name" value="NADH-UBIQUINONE OXIDOREDUCTASE 39 KDA SUBUNIT-RELATED"/>
    <property type="match status" value="1"/>
</dbReference>
<dbReference type="Gene3D" id="3.40.50.720">
    <property type="entry name" value="NAD(P)-binding Rossmann-like Domain"/>
    <property type="match status" value="1"/>
</dbReference>
<feature type="region of interest" description="Disordered" evidence="1">
    <location>
        <begin position="1"/>
        <end position="61"/>
    </location>
</feature>
<evidence type="ECO:0000313" key="4">
    <source>
        <dbReference type="Proteomes" id="UP000008674"/>
    </source>
</evidence>
<dbReference type="AlphaFoldDB" id="Q2S1X2"/>
<dbReference type="EnsemblBacteria" id="ABC45920">
    <property type="protein sequence ID" value="ABC45920"/>
    <property type="gene ID" value="SRU_1690"/>
</dbReference>
<dbReference type="KEGG" id="sru:SRU_1690"/>
<dbReference type="Proteomes" id="UP000008674">
    <property type="component" value="Chromosome"/>
</dbReference>
<gene>
    <name evidence="3" type="ordered locus">SRU_1690</name>
</gene>
<dbReference type="eggNOG" id="COG0702">
    <property type="taxonomic scope" value="Bacteria"/>
</dbReference>
<sequence>MRGPGSASVRGYGQCKDTLHTSSPFHEAPASVRRPRTTGRVHTLGIRAPPPPRSQPEFLFSGNPFAPVSSVQRDAARRVSPRIPSLDQASRRPVAKLVVPGGNGFIGTEICRVAVQNGHEVAAFGRTGRPALTPARHPWVQDVEWRAADVFAPDAWRDLLDGADAVVHTIATIREHPDRNVTFDRVNAESALRAAEAAVAADVGAVVFLSVRDKPPLVPYAFLSAKRRAERALREDHPSLRTVTLCPNLVYGARKTGTPTLAAVLNQAQGMRPHPYATAEGRPLPVEFVAAAAVQAAVTSTMEGTLTVPQIDDIGRTSGLVDPNAASTPSLAPLLVGLGGTALGAWLLRRWRAS</sequence>
<dbReference type="InterPro" id="IPR051207">
    <property type="entry name" value="ComplexI_NDUFA9_subunit"/>
</dbReference>
<protein>
    <submittedName>
        <fullName evidence="3">3-beta hydroxysteroid dehydrogenase/isomerase family</fullName>
    </submittedName>
</protein>
<dbReference type="SUPFAM" id="SSF51735">
    <property type="entry name" value="NAD(P)-binding Rossmann-fold domains"/>
    <property type="match status" value="1"/>
</dbReference>
<organism evidence="3 4">
    <name type="scientific">Salinibacter ruber (strain DSM 13855 / M31)</name>
    <dbReference type="NCBI Taxonomy" id="309807"/>
    <lineage>
        <taxon>Bacteria</taxon>
        <taxon>Pseudomonadati</taxon>
        <taxon>Rhodothermota</taxon>
        <taxon>Rhodothermia</taxon>
        <taxon>Rhodothermales</taxon>
        <taxon>Salinibacteraceae</taxon>
        <taxon>Salinibacter</taxon>
    </lineage>
</organism>
<evidence type="ECO:0000313" key="3">
    <source>
        <dbReference type="EMBL" id="ABC45920.1"/>
    </source>
</evidence>
<reference evidence="3 4" key="1">
    <citation type="journal article" date="2005" name="Proc. Natl. Acad. Sci. U.S.A.">
        <title>The genome of Salinibacter ruber: convergence and gene exchange among hyperhalophilic bacteria and archaea.</title>
        <authorList>
            <person name="Mongodin E.F."/>
            <person name="Nelson K.E."/>
            <person name="Daugherty S."/>
            <person name="Deboy R.T."/>
            <person name="Wister J."/>
            <person name="Khouri H."/>
            <person name="Weidman J."/>
            <person name="Walsh D.A."/>
            <person name="Papke R.T."/>
            <person name="Sanchez Perez G."/>
            <person name="Sharma A.K."/>
            <person name="Nesbo C.L."/>
            <person name="MacLeod D."/>
            <person name="Bapteste E."/>
            <person name="Doolittle W.F."/>
            <person name="Charlebois R.L."/>
            <person name="Legault B."/>
            <person name="Rodriguez-Valera F."/>
        </authorList>
    </citation>
    <scope>NUCLEOTIDE SEQUENCE [LARGE SCALE GENOMIC DNA]</scope>
    <source>
        <strain evidence="4">DSM 13855 / CECT 5946 / M31</strain>
    </source>
</reference>
<dbReference type="InterPro" id="IPR001509">
    <property type="entry name" value="Epimerase_deHydtase"/>
</dbReference>
<dbReference type="OrthoDB" id="9804595at2"/>
<evidence type="ECO:0000259" key="2">
    <source>
        <dbReference type="Pfam" id="PF01370"/>
    </source>
</evidence>
<proteinExistence type="predicted"/>
<dbReference type="InterPro" id="IPR036291">
    <property type="entry name" value="NAD(P)-bd_dom_sf"/>
</dbReference>
<dbReference type="GO" id="GO:0044877">
    <property type="term" value="F:protein-containing complex binding"/>
    <property type="evidence" value="ECO:0007669"/>
    <property type="project" value="TreeGrafter"/>
</dbReference>
<name>Q2S1X2_SALRD</name>
<dbReference type="HOGENOM" id="CLU_782767_0_0_10"/>